<dbReference type="SUPFAM" id="SSF52172">
    <property type="entry name" value="CheY-like"/>
    <property type="match status" value="1"/>
</dbReference>
<feature type="modified residue" description="4-aspartylphosphate" evidence="1">
    <location>
        <position position="61"/>
    </location>
</feature>
<organism evidence="3 4">
    <name type="scientific">Roseiconus lacunae</name>
    <dbReference type="NCBI Taxonomy" id="2605694"/>
    <lineage>
        <taxon>Bacteria</taxon>
        <taxon>Pseudomonadati</taxon>
        <taxon>Planctomycetota</taxon>
        <taxon>Planctomycetia</taxon>
        <taxon>Pirellulales</taxon>
        <taxon>Pirellulaceae</taxon>
        <taxon>Roseiconus</taxon>
    </lineage>
</organism>
<keyword evidence="1" id="KW-0597">Phosphoprotein</keyword>
<gene>
    <name evidence="3" type="ORF">QTN89_22240</name>
</gene>
<dbReference type="EMBL" id="JASZZN010000019">
    <property type="protein sequence ID" value="MDM4018186.1"/>
    <property type="molecule type" value="Genomic_DNA"/>
</dbReference>
<name>A0ABT7PNY2_9BACT</name>
<comment type="caution">
    <text evidence="3">The sequence shown here is derived from an EMBL/GenBank/DDBJ whole genome shotgun (WGS) entry which is preliminary data.</text>
</comment>
<dbReference type="PROSITE" id="PS50110">
    <property type="entry name" value="RESPONSE_REGULATORY"/>
    <property type="match status" value="1"/>
</dbReference>
<accession>A0ABT7PNY2</accession>
<dbReference type="InterPro" id="IPR001789">
    <property type="entry name" value="Sig_transdc_resp-reg_receiver"/>
</dbReference>
<proteinExistence type="predicted"/>
<evidence type="ECO:0000313" key="4">
    <source>
        <dbReference type="Proteomes" id="UP001239462"/>
    </source>
</evidence>
<reference evidence="3 4" key="1">
    <citation type="submission" date="2023-06" db="EMBL/GenBank/DDBJ databases">
        <title>Roseiconus lacunae JC819 isolated from Gulf of Mannar region, Tamil Nadu.</title>
        <authorList>
            <person name="Pk S."/>
            <person name="Ch S."/>
            <person name="Ch V.R."/>
        </authorList>
    </citation>
    <scope>NUCLEOTIDE SEQUENCE [LARGE SCALE GENOMIC DNA]</scope>
    <source>
        <strain evidence="3 4">JC819</strain>
    </source>
</reference>
<evidence type="ECO:0000259" key="2">
    <source>
        <dbReference type="PROSITE" id="PS50110"/>
    </source>
</evidence>
<evidence type="ECO:0000313" key="3">
    <source>
        <dbReference type="EMBL" id="MDM4018186.1"/>
    </source>
</evidence>
<dbReference type="Gene3D" id="3.40.50.2300">
    <property type="match status" value="1"/>
</dbReference>
<feature type="domain" description="Response regulatory" evidence="2">
    <location>
        <begin position="6"/>
        <end position="140"/>
    </location>
</feature>
<evidence type="ECO:0000256" key="1">
    <source>
        <dbReference type="PROSITE-ProRule" id="PRU00169"/>
    </source>
</evidence>
<sequence length="332" mass="37979">MTTKPNVIIIEDKEEDLDEVLDCLGEAGFTKDDIIANSGTYDDALGSLNAHSSAVDIVLLDLNLPRNEEDSRPEKGHGRRLLDHIHGLNRRPHVHIRVIVVSAETLDDSWDKEPLLSQYSGTLLGFAQKAELVESLTAALDLFGKDPLRDEIVRVDVGVENHYDKITDPSVPIRERLEEACALATRLLRNDMDYTYKNTRASDPYADDLNGLIWKVKEDRFKADHKGKHFIKASEIQTPDGWKGFLWRGCLEQHLYTLLRYRNDYVHIRSKPFRASGIKDDWEIAEDLLDSMEKGEMLGQVVELIVHDLLQWYLPWHEQVFLPWKKSRGGSA</sequence>
<dbReference type="RefSeq" id="WP_289165871.1">
    <property type="nucleotide sequence ID" value="NZ_JASZZN010000019.1"/>
</dbReference>
<dbReference type="Proteomes" id="UP001239462">
    <property type="component" value="Unassembled WGS sequence"/>
</dbReference>
<protein>
    <recommendedName>
        <fullName evidence="2">Response regulatory domain-containing protein</fullName>
    </recommendedName>
</protein>
<keyword evidence="4" id="KW-1185">Reference proteome</keyword>
<dbReference type="InterPro" id="IPR011006">
    <property type="entry name" value="CheY-like_superfamily"/>
</dbReference>